<keyword evidence="3" id="KW-0808">Transferase</keyword>
<sequence>MNLLPSRPRPPRALFRRSSARAESAPPPVRRETADVVAGWLGVPPVRSDEAARKRLGATQRTGAAAAVVLAGLTCGQPIPLPVVVVGGLVAMVVVVGSWLILGTVAHAVPLRRLRTIAVWWSLPLALGRPLFSGDLWSYQAQGLIPLAGHDPYRLGPARALEADSAVAQHVSHYWVDTPAPYGPAWEGLATLVGRATGTNLVAGVLVYRTLALAGVLLIAWALPRLVRRTGTSQSTALWLCLLNPLVLWHLVSGAHNDAIMLGLMFAGFELGLGGLARRGTNGVPRLAGGFALLILSANVKVVAIGAVCCLAAYAARRHGRVVLVTAVAAGGGVVLSTVVALGSGLGFGWIGALGSSTSVYSWMAPTNQLGFLIGGGAGLFGWHVLPQAVHVATLLGAAVGAVLCGRVLRSVCRGAVEPVRGLALLLTIMVVCGPVVQPWYLLWAILPLAVSARLPQQRNRLVIFSAVIALALPPTGSGAPTLITGYAIAAAVGAGVWWRLRAAQLARAERAEPCTGATTGEVDRVHDVATSQVTPVPKRTHHSWSHVVTGYDV</sequence>
<evidence type="ECO:0000256" key="4">
    <source>
        <dbReference type="ARBA" id="ARBA00022692"/>
    </source>
</evidence>
<feature type="transmembrane region" description="Helical" evidence="9">
    <location>
        <begin position="422"/>
        <end position="447"/>
    </location>
</feature>
<dbReference type="NCBIfam" id="NF038066">
    <property type="entry name" value="MptB"/>
    <property type="match status" value="1"/>
</dbReference>
<feature type="transmembrane region" description="Helical" evidence="9">
    <location>
        <begin position="235"/>
        <end position="253"/>
    </location>
</feature>
<keyword evidence="11" id="KW-1185">Reference proteome</keyword>
<comment type="similarity">
    <text evidence="7">Belongs to the MptA/B family.</text>
</comment>
<protein>
    <submittedName>
        <fullName evidence="10">Polyprenol phosphomannose-dependent alpha 1,6 mannosyltransferase MptB</fullName>
    </submittedName>
</protein>
<evidence type="ECO:0000256" key="8">
    <source>
        <dbReference type="SAM" id="MobiDB-lite"/>
    </source>
</evidence>
<evidence type="ECO:0000313" key="11">
    <source>
        <dbReference type="Proteomes" id="UP001303001"/>
    </source>
</evidence>
<evidence type="ECO:0000256" key="7">
    <source>
        <dbReference type="ARBA" id="ARBA00043987"/>
    </source>
</evidence>
<gene>
    <name evidence="10" type="primary">mptB</name>
    <name evidence="10" type="ORF">RMN56_29925</name>
</gene>
<keyword evidence="2 10" id="KW-0328">Glycosyltransferase</keyword>
<feature type="transmembrane region" description="Helical" evidence="9">
    <location>
        <begin position="389"/>
        <end position="410"/>
    </location>
</feature>
<evidence type="ECO:0000313" key="10">
    <source>
        <dbReference type="EMBL" id="WNM39287.1"/>
    </source>
</evidence>
<feature type="transmembrane region" description="Helical" evidence="9">
    <location>
        <begin position="483"/>
        <end position="501"/>
    </location>
</feature>
<proteinExistence type="inferred from homology"/>
<dbReference type="RefSeq" id="WP_313721208.1">
    <property type="nucleotide sequence ID" value="NZ_CP134876.1"/>
</dbReference>
<organism evidence="10 11">
    <name type="scientific">Micromonospora halotolerans</name>
    <dbReference type="NCBI Taxonomy" id="709879"/>
    <lineage>
        <taxon>Bacteria</taxon>
        <taxon>Bacillati</taxon>
        <taxon>Actinomycetota</taxon>
        <taxon>Actinomycetes</taxon>
        <taxon>Micromonosporales</taxon>
        <taxon>Micromonosporaceae</taxon>
        <taxon>Micromonospora</taxon>
    </lineage>
</organism>
<feature type="transmembrane region" description="Helical" evidence="9">
    <location>
        <begin position="79"/>
        <end position="102"/>
    </location>
</feature>
<dbReference type="InterPro" id="IPR049829">
    <property type="entry name" value="MptA/B-like"/>
</dbReference>
<evidence type="ECO:0000256" key="2">
    <source>
        <dbReference type="ARBA" id="ARBA00022676"/>
    </source>
</evidence>
<keyword evidence="6 9" id="KW-0472">Membrane</keyword>
<name>A0ABY9ZVM6_9ACTN</name>
<dbReference type="EMBL" id="CP134876">
    <property type="protein sequence ID" value="WNM39287.1"/>
    <property type="molecule type" value="Genomic_DNA"/>
</dbReference>
<evidence type="ECO:0000256" key="3">
    <source>
        <dbReference type="ARBA" id="ARBA00022679"/>
    </source>
</evidence>
<reference evidence="10 11" key="1">
    <citation type="submission" date="2023-09" db="EMBL/GenBank/DDBJ databases">
        <title>Micromonospora halotolerans DSM 45598 genome sequence.</title>
        <authorList>
            <person name="Mo P."/>
        </authorList>
    </citation>
    <scope>NUCLEOTIDE SEQUENCE [LARGE SCALE GENOMIC DNA]</scope>
    <source>
        <strain evidence="10 11">DSM 45598</strain>
    </source>
</reference>
<keyword evidence="5 9" id="KW-1133">Transmembrane helix</keyword>
<dbReference type="GO" id="GO:0016757">
    <property type="term" value="F:glycosyltransferase activity"/>
    <property type="evidence" value="ECO:0007669"/>
    <property type="project" value="UniProtKB-KW"/>
</dbReference>
<dbReference type="Pfam" id="PF26314">
    <property type="entry name" value="MptA_B_family"/>
    <property type="match status" value="1"/>
</dbReference>
<feature type="transmembrane region" description="Helical" evidence="9">
    <location>
        <begin position="259"/>
        <end position="277"/>
    </location>
</feature>
<feature type="transmembrane region" description="Helical" evidence="9">
    <location>
        <begin position="322"/>
        <end position="351"/>
    </location>
</feature>
<keyword evidence="4 9" id="KW-0812">Transmembrane</keyword>
<feature type="transmembrane region" description="Helical" evidence="9">
    <location>
        <begin position="289"/>
        <end position="316"/>
    </location>
</feature>
<evidence type="ECO:0000256" key="1">
    <source>
        <dbReference type="ARBA" id="ARBA00004141"/>
    </source>
</evidence>
<evidence type="ECO:0000256" key="6">
    <source>
        <dbReference type="ARBA" id="ARBA00023136"/>
    </source>
</evidence>
<comment type="subcellular location">
    <subcellularLocation>
        <location evidence="1">Membrane</location>
        <topology evidence="1">Multi-pass membrane protein</topology>
    </subcellularLocation>
</comment>
<feature type="transmembrane region" description="Helical" evidence="9">
    <location>
        <begin position="201"/>
        <end position="223"/>
    </location>
</feature>
<feature type="region of interest" description="Disordered" evidence="8">
    <location>
        <begin position="1"/>
        <end position="30"/>
    </location>
</feature>
<dbReference type="Proteomes" id="UP001303001">
    <property type="component" value="Chromosome"/>
</dbReference>
<accession>A0ABY9ZVM6</accession>
<evidence type="ECO:0000256" key="9">
    <source>
        <dbReference type="SAM" id="Phobius"/>
    </source>
</evidence>
<evidence type="ECO:0000256" key="5">
    <source>
        <dbReference type="ARBA" id="ARBA00022989"/>
    </source>
</evidence>